<comment type="caution">
    <text evidence="1">The sequence shown here is derived from an EMBL/GenBank/DDBJ whole genome shotgun (WGS) entry which is preliminary data.</text>
</comment>
<sequence length="49" mass="5604">MDWKNPNGFHFPKLSHEWTPQFQRLASLLVSTYSSNDGLCHPRITSTAS</sequence>
<name>A0A0V1DKW4_TRIPS</name>
<organism evidence="1 2">
    <name type="scientific">Trichinella pseudospiralis</name>
    <name type="common">Parasitic roundworm</name>
    <dbReference type="NCBI Taxonomy" id="6337"/>
    <lineage>
        <taxon>Eukaryota</taxon>
        <taxon>Metazoa</taxon>
        <taxon>Ecdysozoa</taxon>
        <taxon>Nematoda</taxon>
        <taxon>Enoplea</taxon>
        <taxon>Dorylaimia</taxon>
        <taxon>Trichinellida</taxon>
        <taxon>Trichinellidae</taxon>
        <taxon>Trichinella</taxon>
    </lineage>
</organism>
<evidence type="ECO:0000313" key="2">
    <source>
        <dbReference type="Proteomes" id="UP000054632"/>
    </source>
</evidence>
<dbReference type="EMBL" id="JYDR01002453">
    <property type="protein sequence ID" value="KRY62272.1"/>
    <property type="molecule type" value="Genomic_DNA"/>
</dbReference>
<evidence type="ECO:0000313" key="1">
    <source>
        <dbReference type="EMBL" id="KRY62272.1"/>
    </source>
</evidence>
<gene>
    <name evidence="1" type="ORF">T4A_14108</name>
</gene>
<accession>A0A0V1DKW4</accession>
<reference evidence="1 2" key="1">
    <citation type="submission" date="2015-01" db="EMBL/GenBank/DDBJ databases">
        <title>Evolution of Trichinella species and genotypes.</title>
        <authorList>
            <person name="Korhonen P.K."/>
            <person name="Edoardo P."/>
            <person name="Giuseppe L.R."/>
            <person name="Gasser R.B."/>
        </authorList>
    </citation>
    <scope>NUCLEOTIDE SEQUENCE [LARGE SCALE GENOMIC DNA]</scope>
    <source>
        <strain evidence="1">ISS13</strain>
    </source>
</reference>
<protein>
    <submittedName>
        <fullName evidence="1">Uncharacterized protein</fullName>
    </submittedName>
</protein>
<dbReference type="Proteomes" id="UP000054632">
    <property type="component" value="Unassembled WGS sequence"/>
</dbReference>
<dbReference type="AlphaFoldDB" id="A0A0V1DKW4"/>
<proteinExistence type="predicted"/>